<accession>A0ABW2YDL5</accession>
<organism evidence="2 3">
    <name type="scientific">Lysobacter brunescens</name>
    <dbReference type="NCBI Taxonomy" id="262323"/>
    <lineage>
        <taxon>Bacteria</taxon>
        <taxon>Pseudomonadati</taxon>
        <taxon>Pseudomonadota</taxon>
        <taxon>Gammaproteobacteria</taxon>
        <taxon>Lysobacterales</taxon>
        <taxon>Lysobacteraceae</taxon>
        <taxon>Lysobacter</taxon>
    </lineage>
</organism>
<gene>
    <name evidence="2" type="ORF">ACFQ0E_12505</name>
</gene>
<keyword evidence="1" id="KW-0472">Membrane</keyword>
<dbReference type="RefSeq" id="WP_386824292.1">
    <property type="nucleotide sequence ID" value="NZ_JBHTIF010000002.1"/>
</dbReference>
<name>A0ABW2YDL5_9GAMM</name>
<feature type="transmembrane region" description="Helical" evidence="1">
    <location>
        <begin position="13"/>
        <end position="46"/>
    </location>
</feature>
<keyword evidence="1" id="KW-0812">Transmembrane</keyword>
<feature type="transmembrane region" description="Helical" evidence="1">
    <location>
        <begin position="168"/>
        <end position="190"/>
    </location>
</feature>
<evidence type="ECO:0000256" key="1">
    <source>
        <dbReference type="SAM" id="Phobius"/>
    </source>
</evidence>
<dbReference type="Pfam" id="PF06149">
    <property type="entry name" value="DUF969"/>
    <property type="match status" value="1"/>
</dbReference>
<dbReference type="EMBL" id="JBHTIF010000002">
    <property type="protein sequence ID" value="MFD0726415.1"/>
    <property type="molecule type" value="Genomic_DNA"/>
</dbReference>
<comment type="caution">
    <text evidence="2">The sequence shown here is derived from an EMBL/GenBank/DDBJ whole genome shotgun (WGS) entry which is preliminary data.</text>
</comment>
<reference evidence="3" key="1">
    <citation type="journal article" date="2019" name="Int. J. Syst. Evol. Microbiol.">
        <title>The Global Catalogue of Microorganisms (GCM) 10K type strain sequencing project: providing services to taxonomists for standard genome sequencing and annotation.</title>
        <authorList>
            <consortium name="The Broad Institute Genomics Platform"/>
            <consortium name="The Broad Institute Genome Sequencing Center for Infectious Disease"/>
            <person name="Wu L."/>
            <person name="Ma J."/>
        </authorList>
    </citation>
    <scope>NUCLEOTIDE SEQUENCE [LARGE SCALE GENOMIC DNA]</scope>
    <source>
        <strain evidence="3">CCUG 55585</strain>
    </source>
</reference>
<protein>
    <submittedName>
        <fullName evidence="2">DUF969 domain-containing protein</fullName>
    </submittedName>
</protein>
<feature type="transmembrane region" description="Helical" evidence="1">
    <location>
        <begin position="202"/>
        <end position="221"/>
    </location>
</feature>
<keyword evidence="3" id="KW-1185">Reference proteome</keyword>
<feature type="transmembrane region" description="Helical" evidence="1">
    <location>
        <begin position="67"/>
        <end position="86"/>
    </location>
</feature>
<sequence length="246" mass="26709">MTEPLVNASLVNYWPLIGVAAVVLGFALRLNPALVVVAAGFITGLAAKLSPLEVLDILGKAFTEKRFLLLFLATLPVIGLLERHGLKEHTQAWIARLRGATMTRLLVIYLFVRQLLSALGLTSVGGHPQTVRPLVAPMSEATAETKHGTLTDDERERVRAMAAGTDNVGLFFGEDIFIAFGAVLLIQAFFADNGIELEPLKIALWGIPTAICAFVIHSWRIHRLERTIALRAARDAAERASNKGEA</sequence>
<evidence type="ECO:0000313" key="2">
    <source>
        <dbReference type="EMBL" id="MFD0726415.1"/>
    </source>
</evidence>
<dbReference type="Proteomes" id="UP001597110">
    <property type="component" value="Unassembled WGS sequence"/>
</dbReference>
<keyword evidence="1" id="KW-1133">Transmembrane helix</keyword>
<proteinExistence type="predicted"/>
<dbReference type="InterPro" id="IPR010374">
    <property type="entry name" value="DUF969"/>
</dbReference>
<evidence type="ECO:0000313" key="3">
    <source>
        <dbReference type="Proteomes" id="UP001597110"/>
    </source>
</evidence>